<accession>A0A1I6LRH4</accession>
<evidence type="ECO:0000259" key="1">
    <source>
        <dbReference type="Pfam" id="PF16242"/>
    </source>
</evidence>
<dbReference type="STRING" id="1166337.SAMN05192580_3154"/>
<proteinExistence type="predicted"/>
<dbReference type="InterPro" id="IPR038725">
    <property type="entry name" value="YdaG_split_barrel_FMN-bd"/>
</dbReference>
<dbReference type="AlphaFoldDB" id="A0A1I6LRH4"/>
<dbReference type="InterPro" id="IPR012349">
    <property type="entry name" value="Split_barrel_FMN-bd"/>
</dbReference>
<dbReference type="InterPro" id="IPR052917">
    <property type="entry name" value="Stress-Dev_Protein"/>
</dbReference>
<dbReference type="EMBL" id="FOZG01000002">
    <property type="protein sequence ID" value="SFS05900.1"/>
    <property type="molecule type" value="Genomic_DNA"/>
</dbReference>
<protein>
    <submittedName>
        <fullName evidence="2">General stress protein 26</fullName>
    </submittedName>
</protein>
<evidence type="ECO:0000313" key="2">
    <source>
        <dbReference type="EMBL" id="SFS05900.1"/>
    </source>
</evidence>
<evidence type="ECO:0000313" key="3">
    <source>
        <dbReference type="Proteomes" id="UP000198824"/>
    </source>
</evidence>
<feature type="domain" description="General stress protein FMN-binding split barrel" evidence="1">
    <location>
        <begin position="7"/>
        <end position="137"/>
    </location>
</feature>
<organism evidence="2 3">
    <name type="scientific">Sphingomonas jatrophae</name>
    <dbReference type="NCBI Taxonomy" id="1166337"/>
    <lineage>
        <taxon>Bacteria</taxon>
        <taxon>Pseudomonadati</taxon>
        <taxon>Pseudomonadota</taxon>
        <taxon>Alphaproteobacteria</taxon>
        <taxon>Sphingomonadales</taxon>
        <taxon>Sphingomonadaceae</taxon>
        <taxon>Sphingomonas</taxon>
    </lineage>
</organism>
<sequence>MAKTLPELAKAMRSIDFAMLATHSRNGTIAMRPMSNNRDVDYDGDSYFFTDAATLTVEDIEHNPQVSLSYLGSSGLLGQRPFFVAVEGKATLIRDRGAFSAHWTSDLDRWFPQGIDTPSLVLIHVRASRIHYWDGEKEGELLV</sequence>
<reference evidence="2 3" key="1">
    <citation type="submission" date="2016-10" db="EMBL/GenBank/DDBJ databases">
        <authorList>
            <person name="de Groot N.N."/>
        </authorList>
    </citation>
    <scope>NUCLEOTIDE SEQUENCE [LARGE SCALE GENOMIC DNA]</scope>
    <source>
        <strain evidence="2 3">S5-249</strain>
    </source>
</reference>
<dbReference type="RefSeq" id="WP_093315920.1">
    <property type="nucleotide sequence ID" value="NZ_FOZG01000002.1"/>
</dbReference>
<dbReference type="PANTHER" id="PTHR34818:SF1">
    <property type="entry name" value="PROTEIN BLI-3"/>
    <property type="match status" value="1"/>
</dbReference>
<dbReference type="OrthoDB" id="1432662at2"/>
<gene>
    <name evidence="2" type="ORF">SAMN05192580_3154</name>
</gene>
<keyword evidence="3" id="KW-1185">Reference proteome</keyword>
<dbReference type="Proteomes" id="UP000198824">
    <property type="component" value="Unassembled WGS sequence"/>
</dbReference>
<dbReference type="SUPFAM" id="SSF50475">
    <property type="entry name" value="FMN-binding split barrel"/>
    <property type="match status" value="1"/>
</dbReference>
<name>A0A1I6LRH4_9SPHN</name>
<dbReference type="Gene3D" id="2.30.110.10">
    <property type="entry name" value="Electron Transport, Fmn-binding Protein, Chain A"/>
    <property type="match status" value="1"/>
</dbReference>
<dbReference type="PANTHER" id="PTHR34818">
    <property type="entry name" value="PROTEIN BLI-3"/>
    <property type="match status" value="1"/>
</dbReference>
<dbReference type="Pfam" id="PF16242">
    <property type="entry name" value="Pyrid_ox_like"/>
    <property type="match status" value="1"/>
</dbReference>